<evidence type="ECO:0000256" key="1">
    <source>
        <dbReference type="SAM" id="SignalP"/>
    </source>
</evidence>
<proteinExistence type="predicted"/>
<feature type="signal peptide" evidence="1">
    <location>
        <begin position="1"/>
        <end position="20"/>
    </location>
</feature>
<protein>
    <submittedName>
        <fullName evidence="2">Uncharacterized protein</fullName>
    </submittedName>
</protein>
<dbReference type="Proteomes" id="UP000567179">
    <property type="component" value="Unassembled WGS sequence"/>
</dbReference>
<gene>
    <name evidence="2" type="ORF">D9619_006222</name>
</gene>
<keyword evidence="1" id="KW-0732">Signal</keyword>
<reference evidence="2 3" key="1">
    <citation type="journal article" date="2020" name="ISME J.">
        <title>Uncovering the hidden diversity of litter-decomposition mechanisms in mushroom-forming fungi.</title>
        <authorList>
            <person name="Floudas D."/>
            <person name="Bentzer J."/>
            <person name="Ahren D."/>
            <person name="Johansson T."/>
            <person name="Persson P."/>
            <person name="Tunlid A."/>
        </authorList>
    </citation>
    <scope>NUCLEOTIDE SEQUENCE [LARGE SCALE GENOMIC DNA]</scope>
    <source>
        <strain evidence="2 3">CBS 101986</strain>
    </source>
</reference>
<name>A0A8H5EY73_9AGAR</name>
<comment type="caution">
    <text evidence="2">The sequence shown here is derived from an EMBL/GenBank/DDBJ whole genome shotgun (WGS) entry which is preliminary data.</text>
</comment>
<dbReference type="AlphaFoldDB" id="A0A8H5EY73"/>
<dbReference type="EMBL" id="JAACJJ010000042">
    <property type="protein sequence ID" value="KAF5316676.1"/>
    <property type="molecule type" value="Genomic_DNA"/>
</dbReference>
<keyword evidence="3" id="KW-1185">Reference proteome</keyword>
<feature type="chain" id="PRO_5034824927" evidence="1">
    <location>
        <begin position="21"/>
        <end position="66"/>
    </location>
</feature>
<sequence length="66" mass="7004">MFGVLKSVIFATVVVTFANAQIIPLGGTCNGIAGPIYGTCITGTPVFVATDKIHRLQLREEVRKIG</sequence>
<organism evidence="2 3">
    <name type="scientific">Psilocybe cf. subviscida</name>
    <dbReference type="NCBI Taxonomy" id="2480587"/>
    <lineage>
        <taxon>Eukaryota</taxon>
        <taxon>Fungi</taxon>
        <taxon>Dikarya</taxon>
        <taxon>Basidiomycota</taxon>
        <taxon>Agaricomycotina</taxon>
        <taxon>Agaricomycetes</taxon>
        <taxon>Agaricomycetidae</taxon>
        <taxon>Agaricales</taxon>
        <taxon>Agaricineae</taxon>
        <taxon>Strophariaceae</taxon>
        <taxon>Psilocybe</taxon>
    </lineage>
</organism>
<evidence type="ECO:0000313" key="2">
    <source>
        <dbReference type="EMBL" id="KAF5316676.1"/>
    </source>
</evidence>
<accession>A0A8H5EY73</accession>
<evidence type="ECO:0000313" key="3">
    <source>
        <dbReference type="Proteomes" id="UP000567179"/>
    </source>
</evidence>